<name>A0A8S5RHS8_9VIRU</name>
<protein>
    <submittedName>
        <fullName evidence="2">Uncharacterized protein</fullName>
    </submittedName>
</protein>
<evidence type="ECO:0000256" key="1">
    <source>
        <dbReference type="SAM" id="MobiDB-lite"/>
    </source>
</evidence>
<feature type="region of interest" description="Disordered" evidence="1">
    <location>
        <begin position="1"/>
        <end position="29"/>
    </location>
</feature>
<organism evidence="2">
    <name type="scientific">virus sp. ctML55</name>
    <dbReference type="NCBI Taxonomy" id="2827627"/>
    <lineage>
        <taxon>Viruses</taxon>
    </lineage>
</organism>
<accession>A0A8S5RHS8</accession>
<evidence type="ECO:0000313" key="2">
    <source>
        <dbReference type="EMBL" id="DAE30674.1"/>
    </source>
</evidence>
<sequence>MVSFKDQLDSSTQFHTPKRLKWGSGSKYG</sequence>
<dbReference type="EMBL" id="BK059105">
    <property type="protein sequence ID" value="DAE30674.1"/>
    <property type="molecule type" value="Genomic_DNA"/>
</dbReference>
<proteinExistence type="predicted"/>
<reference evidence="2" key="1">
    <citation type="journal article" date="2021" name="Proc. Natl. Acad. Sci. U.S.A.">
        <title>A Catalog of Tens of Thousands of Viruses from Human Metagenomes Reveals Hidden Associations with Chronic Diseases.</title>
        <authorList>
            <person name="Tisza M.J."/>
            <person name="Buck C.B."/>
        </authorList>
    </citation>
    <scope>NUCLEOTIDE SEQUENCE</scope>
    <source>
        <strain evidence="2">CtML55</strain>
    </source>
</reference>